<sequence>MVPFDQLGEAVNTIATGAEDAFDAIGDFLSEPLFPGAPELAQAMGLPQIVEDIKNGHSDDWHRGTGGARDLATAHQQASDDIGKMLTSLRASWTGQSADSADARIDKFRAVTNAAAERFTANADNLGATADGFDYVQRHLEPMPPKPPEKDFWDAITPWDTDVEDAIGSYNATASRNLELYNHYAADTTASASGLNGDYGVLGGYDGKDFTMRHEPSGPHGPDGHGGHGGHRGPAGPEPVVKHPGSGGPGPATPGPAGPPVSPGGDGPGSGHVPPTAPPQSGGADDVPVSGSHHGEEGTTAAGSAPPEMSEGKSTSVPTGSAPSGSAVPIGTGTSTGIGSPGMMAVPGGSARGGANGKSPGTGYARGARSGGVPTETKSGGGRGATGGRGAPGTADGGFVPGGGRGKNDDREHHRKFGVPETDDSVAEADEKITDPVTGLPVMPPTIGA</sequence>
<dbReference type="Proteomes" id="UP001501116">
    <property type="component" value="Unassembled WGS sequence"/>
</dbReference>
<reference evidence="3" key="1">
    <citation type="journal article" date="2019" name="Int. J. Syst. Evol. Microbiol.">
        <title>The Global Catalogue of Microorganisms (GCM) 10K type strain sequencing project: providing services to taxonomists for standard genome sequencing and annotation.</title>
        <authorList>
            <consortium name="The Broad Institute Genomics Platform"/>
            <consortium name="The Broad Institute Genome Sequencing Center for Infectious Disease"/>
            <person name="Wu L."/>
            <person name="Ma J."/>
        </authorList>
    </citation>
    <scope>NUCLEOTIDE SEQUENCE [LARGE SCALE GENOMIC DNA]</scope>
    <source>
        <strain evidence="3">JCM 14545</strain>
    </source>
</reference>
<dbReference type="InterPro" id="IPR038332">
    <property type="entry name" value="PPE_sf"/>
</dbReference>
<feature type="compositionally biased region" description="Basic and acidic residues" evidence="1">
    <location>
        <begin position="210"/>
        <end position="226"/>
    </location>
</feature>
<evidence type="ECO:0000256" key="1">
    <source>
        <dbReference type="SAM" id="MobiDB-lite"/>
    </source>
</evidence>
<dbReference type="Gene3D" id="1.20.1260.20">
    <property type="entry name" value="PPE superfamily"/>
    <property type="match status" value="1"/>
</dbReference>
<accession>A0ABP5DLE5</accession>
<name>A0ABP5DLE5_9PSEU</name>
<proteinExistence type="predicted"/>
<evidence type="ECO:0008006" key="4">
    <source>
        <dbReference type="Google" id="ProtNLM"/>
    </source>
</evidence>
<feature type="compositionally biased region" description="Polar residues" evidence="1">
    <location>
        <begin position="312"/>
        <end position="324"/>
    </location>
</feature>
<evidence type="ECO:0000313" key="2">
    <source>
        <dbReference type="EMBL" id="GAA1982428.1"/>
    </source>
</evidence>
<feature type="compositionally biased region" description="Pro residues" evidence="1">
    <location>
        <begin position="251"/>
        <end position="262"/>
    </location>
</feature>
<feature type="compositionally biased region" description="Gly residues" evidence="1">
    <location>
        <begin position="379"/>
        <end position="405"/>
    </location>
</feature>
<evidence type="ECO:0000313" key="3">
    <source>
        <dbReference type="Proteomes" id="UP001501116"/>
    </source>
</evidence>
<keyword evidence="3" id="KW-1185">Reference proteome</keyword>
<dbReference type="EMBL" id="BAAANN010000037">
    <property type="protein sequence ID" value="GAA1982428.1"/>
    <property type="molecule type" value="Genomic_DNA"/>
</dbReference>
<dbReference type="RefSeq" id="WP_344428800.1">
    <property type="nucleotide sequence ID" value="NZ_BAAANN010000037.1"/>
</dbReference>
<gene>
    <name evidence="2" type="ORF">GCM10009754_69160</name>
</gene>
<feature type="region of interest" description="Disordered" evidence="1">
    <location>
        <begin position="210"/>
        <end position="449"/>
    </location>
</feature>
<comment type="caution">
    <text evidence="2">The sequence shown here is derived from an EMBL/GenBank/DDBJ whole genome shotgun (WGS) entry which is preliminary data.</text>
</comment>
<organism evidence="2 3">
    <name type="scientific">Amycolatopsis minnesotensis</name>
    <dbReference type="NCBI Taxonomy" id="337894"/>
    <lineage>
        <taxon>Bacteria</taxon>
        <taxon>Bacillati</taxon>
        <taxon>Actinomycetota</taxon>
        <taxon>Actinomycetes</taxon>
        <taxon>Pseudonocardiales</taxon>
        <taxon>Pseudonocardiaceae</taxon>
        <taxon>Amycolatopsis</taxon>
    </lineage>
</organism>
<protein>
    <recommendedName>
        <fullName evidence="4">PPE family protein</fullName>
    </recommendedName>
</protein>